<feature type="compositionally biased region" description="Low complexity" evidence="11">
    <location>
        <begin position="740"/>
        <end position="753"/>
    </location>
</feature>
<accession>A0ABQ7Y8D9</accession>
<feature type="compositionally biased region" description="Low complexity" evidence="11">
    <location>
        <begin position="690"/>
        <end position="701"/>
    </location>
</feature>
<feature type="domain" description="Mediator complex subunit 15 KIX" evidence="12">
    <location>
        <begin position="423"/>
        <end position="503"/>
    </location>
</feature>
<keyword evidence="14" id="KW-1185">Reference proteome</keyword>
<dbReference type="SUPFAM" id="SSF103511">
    <property type="entry name" value="Chlorophyll a-b binding protein"/>
    <property type="match status" value="1"/>
</dbReference>
<feature type="compositionally biased region" description="Polar residues" evidence="11">
    <location>
        <begin position="1042"/>
        <end position="1057"/>
    </location>
</feature>
<dbReference type="PANTHER" id="PTHR33137:SF4">
    <property type="entry name" value="MEDIATOR OF RNA POLYMERASE II TRANSCRIPTION SUBUNIT 15A-RELATED"/>
    <property type="match status" value="1"/>
</dbReference>
<evidence type="ECO:0000256" key="7">
    <source>
        <dbReference type="ARBA" id="ARBA00022989"/>
    </source>
</evidence>
<evidence type="ECO:0000259" key="12">
    <source>
        <dbReference type="Pfam" id="PF16987"/>
    </source>
</evidence>
<evidence type="ECO:0000256" key="8">
    <source>
        <dbReference type="ARBA" id="ARBA00023078"/>
    </source>
</evidence>
<comment type="subcellular location">
    <subcellularLocation>
        <location evidence="3">Membrane</location>
    </subcellularLocation>
    <subcellularLocation>
        <location evidence="1">Nucleus</location>
    </subcellularLocation>
    <subcellularLocation>
        <location evidence="2">Plastid</location>
        <location evidence="2">Chloroplast</location>
    </subcellularLocation>
</comment>
<keyword evidence="8" id="KW-0793">Thylakoid</keyword>
<feature type="compositionally biased region" description="Low complexity" evidence="11">
    <location>
        <begin position="666"/>
        <end position="680"/>
    </location>
</feature>
<dbReference type="Proteomes" id="UP000824890">
    <property type="component" value="Unassembled WGS sequence"/>
</dbReference>
<feature type="region of interest" description="Disordered" evidence="11">
    <location>
        <begin position="877"/>
        <end position="896"/>
    </location>
</feature>
<evidence type="ECO:0000313" key="13">
    <source>
        <dbReference type="EMBL" id="KAH0864014.1"/>
    </source>
</evidence>
<keyword evidence="10" id="KW-0539">Nucleus</keyword>
<feature type="region of interest" description="Disordered" evidence="11">
    <location>
        <begin position="594"/>
        <end position="634"/>
    </location>
</feature>
<dbReference type="InterPro" id="IPR022796">
    <property type="entry name" value="Chloroa_b-bind"/>
</dbReference>
<proteinExistence type="predicted"/>
<keyword evidence="4" id="KW-0150">Chloroplast</keyword>
<gene>
    <name evidence="13" type="ORF">HID58_081225</name>
</gene>
<feature type="compositionally biased region" description="Polar residues" evidence="11">
    <location>
        <begin position="706"/>
        <end position="739"/>
    </location>
</feature>
<dbReference type="InterPro" id="IPR036546">
    <property type="entry name" value="MED15_KIX"/>
</dbReference>
<feature type="region of interest" description="Disordered" evidence="11">
    <location>
        <begin position="648"/>
        <end position="753"/>
    </location>
</feature>
<dbReference type="InterPro" id="IPR036529">
    <property type="entry name" value="KIX_dom_sf"/>
</dbReference>
<dbReference type="Pfam" id="PF16987">
    <property type="entry name" value="KIX_2"/>
    <property type="match status" value="1"/>
</dbReference>
<organism evidence="13 14">
    <name type="scientific">Brassica napus</name>
    <name type="common">Rape</name>
    <dbReference type="NCBI Taxonomy" id="3708"/>
    <lineage>
        <taxon>Eukaryota</taxon>
        <taxon>Viridiplantae</taxon>
        <taxon>Streptophyta</taxon>
        <taxon>Embryophyta</taxon>
        <taxon>Tracheophyta</taxon>
        <taxon>Spermatophyta</taxon>
        <taxon>Magnoliopsida</taxon>
        <taxon>eudicotyledons</taxon>
        <taxon>Gunneridae</taxon>
        <taxon>Pentapetalae</taxon>
        <taxon>rosids</taxon>
        <taxon>malvids</taxon>
        <taxon>Brassicales</taxon>
        <taxon>Brassicaceae</taxon>
        <taxon>Brassiceae</taxon>
        <taxon>Brassica</taxon>
    </lineage>
</organism>
<feature type="compositionally biased region" description="Polar residues" evidence="11">
    <location>
        <begin position="594"/>
        <end position="613"/>
    </location>
</feature>
<keyword evidence="9" id="KW-0472">Membrane</keyword>
<keyword evidence="6" id="KW-0812">Transmembrane</keyword>
<keyword evidence="7" id="KW-1133">Transmembrane helix</keyword>
<evidence type="ECO:0000256" key="11">
    <source>
        <dbReference type="SAM" id="MobiDB-lite"/>
    </source>
</evidence>
<sequence>IYPRQPLRFSFSSSTVPTKSPLCVSFCSKKKNTQKQRRHIRDLMATAVSGAVISGLCSSFLSGGKSSAVALGSGVTSGAARVGRKTLIVAAAAASQPKKSWIPAVKGGGNFLDPEWLDGSLPGDFGFDPLGLGKDPAFLKWYRQAELIHGRWAMAAVLGIFVGQAWSGVPWFEAGADPRAVLVRLLLMGWVDSKRWVDFFNPDSQSVEWATPWSRTAENFAKYPGDPLGLAGKTRGGVYESDREKLERLKVAEIKHSRLAMLAMLVFYFEAGQGKTPLGALAQVRRRQEVAEAGRRKLEQFRKQKASQSPPPHSLMLLIQMDLMFHLQSLMKLRLTPSLHFLFDMCYLHPKKDGSKERSQRDDFEMKNTDIFISENTPPDRINGRVIMKKPQTRTTRNRLDRHLMDNNNWRPSLPSGDPAMETGDWRAQLPPDSRQKIVNKIMETLKKHLPYSGPEGINELRRIAARFEEKIFSGAVNQTDYLRKISMKMLTMETKSQNAAGSSSTIPTANNGTSMDSMPTNQGNLLPGTLPNNQSQAPQPLLPQTMQNNTASVMMGSSALPSSMPPVSSMTHNNVASVVNQNSNMQNVAGMLQDSSGQHGLSSNMFPGSQRQMLGRPHAMSSQQQPQSQSAQYLYQQQLQQQLLKQNFGSGNVPNPSSLLPSHIQQQQQQQNVMQPNQMHSSQQSGIPTSATQASSVSSAPLQGLHTNQQSSPQLPGQQTTTQAMLRQHQSSLLRQHPQSQQASGIHQQQTSLPQHNVTGLQQPQQQLLNSQVGNSNLQTNQQSVHMLSQPTGMQRTHQAGHGLFPSQGQQSQNQPSQQQMMPLQSHHQLGLQQQPNLLQQDVQQRLQSSGQVTGSLLPPQNVVDHQRQLYQSQRALPEMPSSSLDSTAQTENANGVDWQEEAFQKIKTMKEAYLPDLNEIYQRVTAKLQQDSLPQQQRSEQFEKLKQFKTMLERMIQFLSVSKTNIVPALKDKVTFYEKQIITFLNMHRPRKPVQQGQLPQSQMQPMQQQQSQNVQDQSHDSQANPQMQSMSMPGSSGQRAQQSSLTNMQNSLLSSRPGVSAPQQNIPSSMPASSLESGQGNALNNAQQIAMGSMQQNTSQQQQLPVTSPQLMQGQSPQMIQQHMSPQIDQKIAMSSVNKTGTPLQPANSPFIVPSPSTPLAPSPMQVDSEKPSGASSLSMGNTARQQATGMQGVVQSLAIGTPGISASPLLQEFITPDGNNLNPLIITSGKPSGTELPMERLIRVVKSISPQALSSAVSDIGSVVSMVDRIAGSAPGNGSRASVGEDLVAMTKCRLQARNFMTQEGMMATKKMKRHTTAMPLSVSSLEGSVGDNYKQFACSGTSDLESTATSDGKKARTESPIQPLRLLVPCSYPNGSPSLLDKLPVETSKENEDLSSKAMARFNILLRSLSQPMSLKDIAKTWDACARTVICEYAQQFGGGTFSSKYGTWEKYLAAS</sequence>
<feature type="non-terminal residue" evidence="13">
    <location>
        <position position="1"/>
    </location>
</feature>
<feature type="compositionally biased region" description="Low complexity" evidence="11">
    <location>
        <begin position="808"/>
        <end position="831"/>
    </location>
</feature>
<keyword evidence="5" id="KW-0934">Plastid</keyword>
<feature type="compositionally biased region" description="Low complexity" evidence="11">
    <location>
        <begin position="622"/>
        <end position="634"/>
    </location>
</feature>
<feature type="region of interest" description="Disordered" evidence="11">
    <location>
        <begin position="790"/>
        <end position="831"/>
    </location>
</feature>
<dbReference type="PANTHER" id="PTHR33137">
    <property type="entry name" value="MEDIATOR OF RNA POLYMERASE II TRANSCRIPTION SUBUNIT 15A-RELATED"/>
    <property type="match status" value="1"/>
</dbReference>
<evidence type="ECO:0000256" key="10">
    <source>
        <dbReference type="ARBA" id="ARBA00023242"/>
    </source>
</evidence>
<evidence type="ECO:0000313" key="14">
    <source>
        <dbReference type="Proteomes" id="UP000824890"/>
    </source>
</evidence>
<evidence type="ECO:0000256" key="1">
    <source>
        <dbReference type="ARBA" id="ARBA00004123"/>
    </source>
</evidence>
<evidence type="ECO:0000256" key="2">
    <source>
        <dbReference type="ARBA" id="ARBA00004229"/>
    </source>
</evidence>
<evidence type="ECO:0000256" key="5">
    <source>
        <dbReference type="ARBA" id="ARBA00022640"/>
    </source>
</evidence>
<dbReference type="Pfam" id="PF00504">
    <property type="entry name" value="Chloroa_b-bind"/>
    <property type="match status" value="1"/>
</dbReference>
<dbReference type="Gene3D" id="1.10.3460.10">
    <property type="entry name" value="Chlorophyll a/b binding protein domain"/>
    <property type="match status" value="1"/>
</dbReference>
<feature type="compositionally biased region" description="Polar residues" evidence="11">
    <location>
        <begin position="790"/>
        <end position="799"/>
    </location>
</feature>
<feature type="compositionally biased region" description="Polar residues" evidence="11">
    <location>
        <begin position="648"/>
        <end position="665"/>
    </location>
</feature>
<comment type="caution">
    <text evidence="13">The sequence shown here is derived from an EMBL/GenBank/DDBJ whole genome shotgun (WGS) entry which is preliminary data.</text>
</comment>
<dbReference type="InterPro" id="IPR044661">
    <property type="entry name" value="MED15a/b/c-like"/>
</dbReference>
<feature type="region of interest" description="Disordered" evidence="11">
    <location>
        <begin position="405"/>
        <end position="428"/>
    </location>
</feature>
<feature type="compositionally biased region" description="Polar residues" evidence="11">
    <location>
        <begin position="877"/>
        <end position="895"/>
    </location>
</feature>
<feature type="region of interest" description="Disordered" evidence="11">
    <location>
        <begin position="1160"/>
        <end position="1183"/>
    </location>
</feature>
<evidence type="ECO:0000256" key="4">
    <source>
        <dbReference type="ARBA" id="ARBA00022528"/>
    </source>
</evidence>
<feature type="region of interest" description="Disordered" evidence="11">
    <location>
        <begin position="990"/>
        <end position="1083"/>
    </location>
</feature>
<evidence type="ECO:0000256" key="3">
    <source>
        <dbReference type="ARBA" id="ARBA00004370"/>
    </source>
</evidence>
<reference evidence="13 14" key="1">
    <citation type="submission" date="2021-05" db="EMBL/GenBank/DDBJ databases">
        <title>Genome Assembly of Synthetic Allotetraploid Brassica napus Reveals Homoeologous Exchanges between Subgenomes.</title>
        <authorList>
            <person name="Davis J.T."/>
        </authorList>
    </citation>
    <scope>NUCLEOTIDE SEQUENCE [LARGE SCALE GENOMIC DNA]</scope>
    <source>
        <strain evidence="14">cv. Da-Ae</strain>
        <tissue evidence="13">Seedling</tissue>
    </source>
</reference>
<protein>
    <recommendedName>
        <fullName evidence="12">Mediator complex subunit 15 KIX domain-containing protein</fullName>
    </recommendedName>
</protein>
<dbReference type="Gene3D" id="1.10.246.20">
    <property type="entry name" value="Coactivator CBP, KIX domain"/>
    <property type="match status" value="1"/>
</dbReference>
<feature type="compositionally biased region" description="Low complexity" evidence="11">
    <location>
        <begin position="996"/>
        <end position="1041"/>
    </location>
</feature>
<evidence type="ECO:0000256" key="6">
    <source>
        <dbReference type="ARBA" id="ARBA00022692"/>
    </source>
</evidence>
<dbReference type="EMBL" id="JAGKQM010000018">
    <property type="protein sequence ID" value="KAH0864014.1"/>
    <property type="molecule type" value="Genomic_DNA"/>
</dbReference>
<feature type="compositionally biased region" description="Polar residues" evidence="11">
    <location>
        <begin position="1064"/>
        <end position="1083"/>
    </location>
</feature>
<evidence type="ECO:0000256" key="9">
    <source>
        <dbReference type="ARBA" id="ARBA00023136"/>
    </source>
</evidence>
<feature type="region of interest" description="Disordered" evidence="11">
    <location>
        <begin position="497"/>
        <end position="544"/>
    </location>
</feature>
<name>A0ABQ7Y8D9_BRANA</name>